<dbReference type="RefSeq" id="WP_110887882.1">
    <property type="nucleotide sequence ID" value="NZ_QJSX01000014.1"/>
</dbReference>
<dbReference type="OrthoDB" id="68550at2"/>
<reference evidence="2 3" key="1">
    <citation type="submission" date="2018-06" db="EMBL/GenBank/DDBJ databases">
        <title>Genomic Encyclopedia of Type Strains, Phase IV (KMG-IV): sequencing the most valuable type-strain genomes for metagenomic binning, comparative biology and taxonomic classification.</title>
        <authorList>
            <person name="Goeker M."/>
        </authorList>
    </citation>
    <scope>NUCLEOTIDE SEQUENCE [LARGE SCALE GENOMIC DNA]</scope>
    <source>
        <strain evidence="2 3">DSM 18048</strain>
    </source>
</reference>
<evidence type="ECO:0000313" key="3">
    <source>
        <dbReference type="Proteomes" id="UP000248326"/>
    </source>
</evidence>
<feature type="transmembrane region" description="Helical" evidence="1">
    <location>
        <begin position="33"/>
        <end position="51"/>
    </location>
</feature>
<keyword evidence="3" id="KW-1185">Reference proteome</keyword>
<keyword evidence="1" id="KW-0812">Transmembrane</keyword>
<sequence>MNYAATLAVLMVLAFVYPILVRSAGQYGVGQSAATLTLLMLAAFGFAVWAIRSRVTTHRVMLERLVNARASLERAPQDPGAFYAAGEHVGYLLLRLGRRREAAELIDRYARLGSARESEILSLREALARAERHRRRRT</sequence>
<evidence type="ECO:0000256" key="1">
    <source>
        <dbReference type="SAM" id="Phobius"/>
    </source>
</evidence>
<dbReference type="Proteomes" id="UP000248326">
    <property type="component" value="Unassembled WGS sequence"/>
</dbReference>
<protein>
    <submittedName>
        <fullName evidence="2">Uncharacterized protein</fullName>
    </submittedName>
</protein>
<dbReference type="EMBL" id="QJSX01000014">
    <property type="protein sequence ID" value="PYE51852.1"/>
    <property type="molecule type" value="Genomic_DNA"/>
</dbReference>
<accession>A0A318S8A0</accession>
<organism evidence="2 3">
    <name type="scientific">Deinococcus yavapaiensis KR-236</name>
    <dbReference type="NCBI Taxonomy" id="694435"/>
    <lineage>
        <taxon>Bacteria</taxon>
        <taxon>Thermotogati</taxon>
        <taxon>Deinococcota</taxon>
        <taxon>Deinococci</taxon>
        <taxon>Deinococcales</taxon>
        <taxon>Deinococcaceae</taxon>
        <taxon>Deinococcus</taxon>
    </lineage>
</organism>
<dbReference type="AlphaFoldDB" id="A0A318S8A0"/>
<keyword evidence="1" id="KW-0472">Membrane</keyword>
<keyword evidence="1" id="KW-1133">Transmembrane helix</keyword>
<evidence type="ECO:0000313" key="2">
    <source>
        <dbReference type="EMBL" id="PYE51852.1"/>
    </source>
</evidence>
<name>A0A318S8A0_9DEIO</name>
<comment type="caution">
    <text evidence="2">The sequence shown here is derived from an EMBL/GenBank/DDBJ whole genome shotgun (WGS) entry which is preliminary data.</text>
</comment>
<proteinExistence type="predicted"/>
<gene>
    <name evidence="2" type="ORF">DES52_11453</name>
</gene>